<evidence type="ECO:0000313" key="2">
    <source>
        <dbReference type="Proteomes" id="UP001197247"/>
    </source>
</evidence>
<gene>
    <name evidence="1" type="ORF">KIH74_23040</name>
</gene>
<dbReference type="RefSeq" id="WP_214158206.1">
    <property type="nucleotide sequence ID" value="NZ_JAHBAY010000010.1"/>
</dbReference>
<sequence length="49" mass="5289">MAEITENGILKATSTPEDRHQAAITLAEIAIRARAETDLRDALNMIGVP</sequence>
<comment type="caution">
    <text evidence="1">The sequence shown here is derived from an EMBL/GenBank/DDBJ whole genome shotgun (WGS) entry which is preliminary data.</text>
</comment>
<organism evidence="1 2">
    <name type="scientific">Kineosporia corallincola</name>
    <dbReference type="NCBI Taxonomy" id="2835133"/>
    <lineage>
        <taxon>Bacteria</taxon>
        <taxon>Bacillati</taxon>
        <taxon>Actinomycetota</taxon>
        <taxon>Actinomycetes</taxon>
        <taxon>Kineosporiales</taxon>
        <taxon>Kineosporiaceae</taxon>
        <taxon>Kineosporia</taxon>
    </lineage>
</organism>
<name>A0ABS5TNQ8_9ACTN</name>
<protein>
    <submittedName>
        <fullName evidence="1">Uncharacterized protein</fullName>
    </submittedName>
</protein>
<keyword evidence="2" id="KW-1185">Reference proteome</keyword>
<evidence type="ECO:0000313" key="1">
    <source>
        <dbReference type="EMBL" id="MBT0771836.1"/>
    </source>
</evidence>
<dbReference type="EMBL" id="JAHBAY010000010">
    <property type="protein sequence ID" value="MBT0771836.1"/>
    <property type="molecule type" value="Genomic_DNA"/>
</dbReference>
<proteinExistence type="predicted"/>
<dbReference type="Proteomes" id="UP001197247">
    <property type="component" value="Unassembled WGS sequence"/>
</dbReference>
<accession>A0ABS5TNQ8</accession>
<reference evidence="1 2" key="1">
    <citation type="submission" date="2021-05" db="EMBL/GenBank/DDBJ databases">
        <title>Kineosporia and Streptomyces sp. nov. two new marine actinobacteria isolated from Coral.</title>
        <authorList>
            <person name="Buangrab K."/>
            <person name="Sutthacheep M."/>
            <person name="Yeemin T."/>
            <person name="Harunari E."/>
            <person name="Igarashi Y."/>
            <person name="Kanchanasin P."/>
            <person name="Tanasupawat S."/>
            <person name="Phongsopitanun W."/>
        </authorList>
    </citation>
    <scope>NUCLEOTIDE SEQUENCE [LARGE SCALE GENOMIC DNA]</scope>
    <source>
        <strain evidence="1 2">J2-2</strain>
    </source>
</reference>